<dbReference type="SUPFAM" id="SSF56436">
    <property type="entry name" value="C-type lectin-like"/>
    <property type="match status" value="2"/>
</dbReference>
<evidence type="ECO:0000313" key="5">
    <source>
        <dbReference type="Proteomes" id="UP000038040"/>
    </source>
</evidence>
<protein>
    <submittedName>
        <fullName evidence="7">C-type lectin domain-containing protein</fullName>
    </submittedName>
</protein>
<dbReference type="InterPro" id="IPR018378">
    <property type="entry name" value="C-type_lectin_CS"/>
</dbReference>
<dbReference type="Pfam" id="PF00059">
    <property type="entry name" value="Lectin_C"/>
    <property type="match status" value="2"/>
</dbReference>
<dbReference type="SMART" id="SM00034">
    <property type="entry name" value="CLECT"/>
    <property type="match status" value="2"/>
</dbReference>
<organism evidence="5 7">
    <name type="scientific">Dracunculus medinensis</name>
    <name type="common">Guinea worm</name>
    <dbReference type="NCBI Taxonomy" id="318479"/>
    <lineage>
        <taxon>Eukaryota</taxon>
        <taxon>Metazoa</taxon>
        <taxon>Ecdysozoa</taxon>
        <taxon>Nematoda</taxon>
        <taxon>Chromadorea</taxon>
        <taxon>Rhabditida</taxon>
        <taxon>Spirurina</taxon>
        <taxon>Dracunculoidea</taxon>
        <taxon>Dracunculidae</taxon>
        <taxon>Dracunculus</taxon>
    </lineage>
</organism>
<keyword evidence="1" id="KW-1015">Disulfide bond</keyword>
<proteinExistence type="predicted"/>
<sequence>MNTSMLSVLFLLLLELLNANWRCSNDSLLGSAFQRCYYFLLKPTTHYNSQRFCEKYDAKMLIADSEDEAEFVTEILKLVFENRANVSGIWIGSRFIDDEFRVIDELRALPFDNWDKDNFSKYENCDIYKPTVCTSSAMICNKHPVPFNPYIDHGYRTAIKPKSDNIANIIKCGIDEVYIDLLGSCFRFVDQPKMFFDAFKFCEEIGGTMLKIDSQLKGIVFSKRRLRWLGHVLLRPPQELTHISLLAKPCDGQKQRGPIKTWNDAIRKDFERIGGPAIYGLRRWKKEWFLLLLAMASNRAAWRHLTLVANLTSNEIADNLFPQNTTKYWLGGTRLLGRWQWFDESKITNAKWSQGFPRNGFNEQCLASDRKGEWSSTNCYTTMLPYVCTKSTLDMKC</sequence>
<dbReference type="InterPro" id="IPR001304">
    <property type="entry name" value="C-type_lectin-like"/>
</dbReference>
<dbReference type="AlphaFoldDB" id="A0A0N4UHL2"/>
<accession>A0A0N4UHL2</accession>
<evidence type="ECO:0000256" key="2">
    <source>
        <dbReference type="SAM" id="SignalP"/>
    </source>
</evidence>
<feature type="domain" description="C-type lectin" evidence="3">
    <location>
        <begin position="279"/>
        <end position="379"/>
    </location>
</feature>
<dbReference type="OrthoDB" id="7357196at2759"/>
<dbReference type="WBParaSite" id="DME_0000704701-mRNA-1">
    <property type="protein sequence ID" value="DME_0000704701-mRNA-1"/>
    <property type="gene ID" value="DME_0000704701"/>
</dbReference>
<dbReference type="PANTHER" id="PTHR22803">
    <property type="entry name" value="MANNOSE, PHOSPHOLIPASE, LECTIN RECEPTOR RELATED"/>
    <property type="match status" value="1"/>
</dbReference>
<dbReference type="PROSITE" id="PS00615">
    <property type="entry name" value="C_TYPE_LECTIN_1"/>
    <property type="match status" value="1"/>
</dbReference>
<dbReference type="Gene3D" id="3.10.100.10">
    <property type="entry name" value="Mannose-Binding Protein A, subunit A"/>
    <property type="match status" value="2"/>
</dbReference>
<gene>
    <name evidence="4" type="ORF">DME_LOCUS1599</name>
</gene>
<dbReference type="Proteomes" id="UP000274756">
    <property type="component" value="Unassembled WGS sequence"/>
</dbReference>
<dbReference type="InterPro" id="IPR016186">
    <property type="entry name" value="C-type_lectin-like/link_sf"/>
</dbReference>
<dbReference type="CDD" id="cd00037">
    <property type="entry name" value="CLECT"/>
    <property type="match status" value="2"/>
</dbReference>
<keyword evidence="6" id="KW-1185">Reference proteome</keyword>
<reference evidence="7" key="1">
    <citation type="submission" date="2017-02" db="UniProtKB">
        <authorList>
            <consortium name="WormBaseParasite"/>
        </authorList>
    </citation>
    <scope>IDENTIFICATION</scope>
</reference>
<feature type="chain" id="PRO_5041160705" evidence="2">
    <location>
        <begin position="20"/>
        <end position="397"/>
    </location>
</feature>
<name>A0A0N4UHL2_DRAME</name>
<keyword evidence="2" id="KW-0732">Signal</keyword>
<evidence type="ECO:0000313" key="4">
    <source>
        <dbReference type="EMBL" id="VDN51626.1"/>
    </source>
</evidence>
<evidence type="ECO:0000313" key="7">
    <source>
        <dbReference type="WBParaSite" id="DME_0000704701-mRNA-1"/>
    </source>
</evidence>
<dbReference type="InterPro" id="IPR016187">
    <property type="entry name" value="CTDL_fold"/>
</dbReference>
<evidence type="ECO:0000313" key="6">
    <source>
        <dbReference type="Proteomes" id="UP000274756"/>
    </source>
</evidence>
<evidence type="ECO:0000259" key="3">
    <source>
        <dbReference type="PROSITE" id="PS50041"/>
    </source>
</evidence>
<feature type="signal peptide" evidence="2">
    <location>
        <begin position="1"/>
        <end position="19"/>
    </location>
</feature>
<dbReference type="Proteomes" id="UP000038040">
    <property type="component" value="Unplaced"/>
</dbReference>
<dbReference type="InterPro" id="IPR050111">
    <property type="entry name" value="C-type_lectin/snaclec_domain"/>
</dbReference>
<dbReference type="EMBL" id="UYYG01000025">
    <property type="protein sequence ID" value="VDN51626.1"/>
    <property type="molecule type" value="Genomic_DNA"/>
</dbReference>
<evidence type="ECO:0000256" key="1">
    <source>
        <dbReference type="ARBA" id="ARBA00023157"/>
    </source>
</evidence>
<dbReference type="PROSITE" id="PS50041">
    <property type="entry name" value="C_TYPE_LECTIN_2"/>
    <property type="match status" value="2"/>
</dbReference>
<feature type="domain" description="C-type lectin" evidence="3">
    <location>
        <begin position="35"/>
        <end position="125"/>
    </location>
</feature>
<reference evidence="4 6" key="2">
    <citation type="submission" date="2018-11" db="EMBL/GenBank/DDBJ databases">
        <authorList>
            <consortium name="Pathogen Informatics"/>
        </authorList>
    </citation>
    <scope>NUCLEOTIDE SEQUENCE [LARGE SCALE GENOMIC DNA]</scope>
</reference>